<dbReference type="PANTHER" id="PTHR47069">
    <property type="match status" value="1"/>
</dbReference>
<feature type="region of interest" description="Disordered" evidence="1">
    <location>
        <begin position="27"/>
        <end position="84"/>
    </location>
</feature>
<dbReference type="InterPro" id="IPR024752">
    <property type="entry name" value="Myb/SANT-like_dom"/>
</dbReference>
<feature type="domain" description="Myb/SANT-like" evidence="2">
    <location>
        <begin position="135"/>
        <end position="226"/>
    </location>
</feature>
<reference evidence="3" key="2">
    <citation type="submission" date="2015-07" db="EMBL/GenBank/DDBJ databases">
        <authorList>
            <person name="Noorani M."/>
        </authorList>
    </citation>
    <scope>NUCLEOTIDE SEQUENCE</scope>
    <source>
        <strain evidence="3">Yugu1</strain>
    </source>
</reference>
<organism evidence="3">
    <name type="scientific">Setaria italica</name>
    <name type="common">Foxtail millet</name>
    <name type="synonym">Panicum italicum</name>
    <dbReference type="NCBI Taxonomy" id="4555"/>
    <lineage>
        <taxon>Eukaryota</taxon>
        <taxon>Viridiplantae</taxon>
        <taxon>Streptophyta</taxon>
        <taxon>Embryophyta</taxon>
        <taxon>Tracheophyta</taxon>
        <taxon>Spermatophyta</taxon>
        <taxon>Magnoliopsida</taxon>
        <taxon>Liliopsida</taxon>
        <taxon>Poales</taxon>
        <taxon>Poaceae</taxon>
        <taxon>PACMAD clade</taxon>
        <taxon>Panicoideae</taxon>
        <taxon>Panicodae</taxon>
        <taxon>Paniceae</taxon>
        <taxon>Cenchrinae</taxon>
        <taxon>Setaria</taxon>
    </lineage>
</organism>
<reference evidence="3" key="1">
    <citation type="journal article" date="2012" name="Nat. Biotechnol.">
        <title>Reference genome sequence of the model plant Setaria.</title>
        <authorList>
            <person name="Bennetzen J.L."/>
            <person name="Schmutz J."/>
            <person name="Wang H."/>
            <person name="Percifield R."/>
            <person name="Hawkins J."/>
            <person name="Pontaroli A.C."/>
            <person name="Estep M."/>
            <person name="Feng L."/>
            <person name="Vaughn J.N."/>
            <person name="Grimwood J."/>
            <person name="Jenkins J."/>
            <person name="Barry K."/>
            <person name="Lindquist E."/>
            <person name="Hellsten U."/>
            <person name="Deshpande S."/>
            <person name="Wang X."/>
            <person name="Wu X."/>
            <person name="Mitros T."/>
            <person name="Triplett J."/>
            <person name="Yang X."/>
            <person name="Ye C.Y."/>
            <person name="Mauro-Herrera M."/>
            <person name="Wang L."/>
            <person name="Li P."/>
            <person name="Sharma M."/>
            <person name="Sharma R."/>
            <person name="Ronald P.C."/>
            <person name="Panaud O."/>
            <person name="Kellogg E.A."/>
            <person name="Brutnell T.P."/>
            <person name="Doust A.N."/>
            <person name="Tuskan G.A."/>
            <person name="Rokhsar D."/>
            <person name="Devos K.M."/>
        </authorList>
    </citation>
    <scope>NUCLEOTIDE SEQUENCE [LARGE SCALE GENOMIC DNA]</scope>
    <source>
        <strain evidence="3">Yugu1</strain>
    </source>
</reference>
<name>A0A368QIZ4_SETIT</name>
<dbReference type="PANTHER" id="PTHR47069:SF11">
    <property type="entry name" value="OS04G0275550 PROTEIN"/>
    <property type="match status" value="1"/>
</dbReference>
<dbReference type="EMBL" id="CM003530">
    <property type="protein sequence ID" value="RCV17929.1"/>
    <property type="molecule type" value="Genomic_DNA"/>
</dbReference>
<evidence type="ECO:0000313" key="3">
    <source>
        <dbReference type="EMBL" id="RCV17929.1"/>
    </source>
</evidence>
<evidence type="ECO:0000256" key="1">
    <source>
        <dbReference type="SAM" id="MobiDB-lite"/>
    </source>
</evidence>
<sequence>MENLDLNSQQEEFPYIDEYSALLDRGRGRAEGGRLGSFQPPRQSASGVPIGRGRSATRGCGRARGRSVSASHSPPVGAIPPLRPPVRERLSQFSGCRRGTSNSGATNFPSFMNTVDEEEMDEEDVDSFPSYDKANWSAENTSIFCELSVEQMRLGNCPGGKMNSRGYKEIARKFKERINLNHAPKQFRNRWTTCKKLYEFHKFAMSQSGLGRKANGAILADEEWWKTNIKSSECMIFSRYMPHYIDDLQEMYQKVVVDGSSSTVAGDVPEEAIDLDLIAVARGVVAQKIQHLGLLHTVKADSSEDSNSIRVKMELKLKQREMEMEYRRKEKEMEMQERWKIQEREDYEIDQCINMARDLFATRYNRTIFFKINTNESRLTWLKMKCIRNK</sequence>
<dbReference type="Pfam" id="PF12776">
    <property type="entry name" value="Myb_DNA-bind_3"/>
    <property type="match status" value="1"/>
</dbReference>
<gene>
    <name evidence="3" type="ORF">SETIT_3G259900v2</name>
</gene>
<protein>
    <recommendedName>
        <fullName evidence="2">Myb/SANT-like domain-containing protein</fullName>
    </recommendedName>
</protein>
<proteinExistence type="predicted"/>
<accession>A0A368QIZ4</accession>
<dbReference type="STRING" id="4555.A0A368QIZ4"/>
<dbReference type="OrthoDB" id="688769at2759"/>
<evidence type="ECO:0000259" key="2">
    <source>
        <dbReference type="Pfam" id="PF12776"/>
    </source>
</evidence>
<dbReference type="AlphaFoldDB" id="A0A368QIZ4"/>